<comment type="caution">
    <text evidence="12">The sequence shown here is derived from an EMBL/GenBank/DDBJ whole genome shotgun (WGS) entry which is preliminary data.</text>
</comment>
<evidence type="ECO:0000256" key="11">
    <source>
        <dbReference type="RuleBase" id="RU004203"/>
    </source>
</evidence>
<keyword evidence="13" id="KW-1185">Reference proteome</keyword>
<dbReference type="Pfam" id="PF00227">
    <property type="entry name" value="Proteasome"/>
    <property type="match status" value="1"/>
</dbReference>
<comment type="subunit">
    <text evidence="9">The 26S proteasome consists of a 20S proteasome core and two 19S regulatory subunits. The 20S proteasome core is composed of 28 subunits that are arranged in four stacked rings, resulting in a barrel-shaped structure. The two end rings are each formed by seven alpha subunits, and the two central rings are each formed by seven beta subunits. The catalytic chamber with the active sites is on the inside of the barrel.</text>
</comment>
<keyword evidence="11" id="KW-0539">Nucleus</keyword>
<keyword evidence="2 11" id="KW-0963">Cytoplasm</keyword>
<name>A0A922I3T6_DERFA</name>
<comment type="function">
    <text evidence="8">Non-catalytic component of the proteasome, a multicatalytic proteinase complex which is characterized by its ability to cleave peptides with Arg, Phe, Tyr, Leu, and Glu adjacent to the leaving group at neutral or slightly basic pH. The proteasome has an ATP-dependent proteolytic activity.</text>
</comment>
<keyword evidence="5" id="KW-0378">Hydrolase</keyword>
<dbReference type="PRINTS" id="PR00141">
    <property type="entry name" value="PROTEASOME"/>
</dbReference>
<comment type="similarity">
    <text evidence="11">Belongs to the peptidase T1B family.</text>
</comment>
<dbReference type="GO" id="GO:0005839">
    <property type="term" value="C:proteasome core complex"/>
    <property type="evidence" value="ECO:0007669"/>
    <property type="project" value="InterPro"/>
</dbReference>
<dbReference type="Gene3D" id="3.60.20.10">
    <property type="entry name" value="Glutamine Phosphoribosylpyrophosphate, subunit 1, domain 1"/>
    <property type="match status" value="1"/>
</dbReference>
<keyword evidence="4" id="KW-0888">Threonine protease</keyword>
<sequence length="252" mass="28466">MALEAYLGLHPNERFSIDRKRLQLPNYEKVIDEDHHQICLSIPRDPMNLYSDSARKIALKFNKGTTTLAFVYKGGVVVCADSRATGGQYISTQECKKIIKINDFLLGTMAGGAADCMYWQRVLSKECRLFELRNKERISVAAASKILANILYSYKGMGLSLGVMICGWDKVRGPQIFYVDNDGNRQPGKLFSVGSGSTIAYGVLDTFYRHDMNDDEAYDLGRRSIFQATHRDCGSGGTVRVYTIKFKWMEMY</sequence>
<evidence type="ECO:0000256" key="1">
    <source>
        <dbReference type="ARBA" id="ARBA00001198"/>
    </source>
</evidence>
<evidence type="ECO:0000256" key="6">
    <source>
        <dbReference type="ARBA" id="ARBA00022942"/>
    </source>
</evidence>
<protein>
    <recommendedName>
        <fullName evidence="11">Proteasome subunit beta</fullName>
    </recommendedName>
</protein>
<evidence type="ECO:0000256" key="4">
    <source>
        <dbReference type="ARBA" id="ARBA00022698"/>
    </source>
</evidence>
<accession>A0A922I3T6</accession>
<dbReference type="InterPro" id="IPR029055">
    <property type="entry name" value="Ntn_hydrolases_N"/>
</dbReference>
<evidence type="ECO:0000256" key="5">
    <source>
        <dbReference type="ARBA" id="ARBA00022801"/>
    </source>
</evidence>
<dbReference type="EMBL" id="ASGP02000003">
    <property type="protein sequence ID" value="KAH9518117.1"/>
    <property type="molecule type" value="Genomic_DNA"/>
</dbReference>
<feature type="active site" description="Nucleophile" evidence="10">
    <location>
        <position position="65"/>
    </location>
</feature>
<evidence type="ECO:0000313" key="13">
    <source>
        <dbReference type="Proteomes" id="UP000790347"/>
    </source>
</evidence>
<comment type="subcellular location">
    <subcellularLocation>
        <location evidence="11">Cytoplasm</location>
    </subcellularLocation>
    <subcellularLocation>
        <location evidence="11">Nucleus</location>
    </subcellularLocation>
</comment>
<dbReference type="GO" id="GO:0004298">
    <property type="term" value="F:threonine-type endopeptidase activity"/>
    <property type="evidence" value="ECO:0007669"/>
    <property type="project" value="UniProtKB-KW"/>
</dbReference>
<gene>
    <name evidence="12" type="primary">PSMB5</name>
    <name evidence="12" type="ORF">DERF_008714</name>
</gene>
<dbReference type="PROSITE" id="PS00854">
    <property type="entry name" value="PROTEASOME_BETA_1"/>
    <property type="match status" value="1"/>
</dbReference>
<dbReference type="InterPro" id="IPR001353">
    <property type="entry name" value="Proteasome_sua/b"/>
</dbReference>
<reference evidence="12" key="2">
    <citation type="journal article" date="2022" name="Res Sq">
        <title>Comparative Genomics Reveals Insights into the Divergent Evolution of Astigmatic Mites and Household Pest Adaptations.</title>
        <authorList>
            <person name="Xiong Q."/>
            <person name="Wan A.T.-Y."/>
            <person name="Liu X.-Y."/>
            <person name="Fung C.S.-H."/>
            <person name="Xiao X."/>
            <person name="Malainual N."/>
            <person name="Hou J."/>
            <person name="Wang L."/>
            <person name="Wang M."/>
            <person name="Yang K."/>
            <person name="Cui Y."/>
            <person name="Leung E."/>
            <person name="Nong W."/>
            <person name="Shin S.-K."/>
            <person name="Au S."/>
            <person name="Jeong K.Y."/>
            <person name="Chew F.T."/>
            <person name="Hui J."/>
            <person name="Leung T.F."/>
            <person name="Tungtrongchitr A."/>
            <person name="Zhong N."/>
            <person name="Liu Z."/>
            <person name="Tsui S."/>
        </authorList>
    </citation>
    <scope>NUCLEOTIDE SEQUENCE</scope>
    <source>
        <strain evidence="12">Derf</strain>
        <tissue evidence="12">Whole organism</tissue>
    </source>
</reference>
<dbReference type="InterPro" id="IPR016050">
    <property type="entry name" value="Proteasome_bsu_CS"/>
</dbReference>
<comment type="catalytic activity">
    <reaction evidence="1">
        <text>Cleavage of peptide bonds with very broad specificity.</text>
        <dbReference type="EC" id="3.4.25.1"/>
    </reaction>
</comment>
<keyword evidence="7" id="KW-0865">Zymogen</keyword>
<dbReference type="PROSITE" id="PS51476">
    <property type="entry name" value="PROTEASOME_BETA_2"/>
    <property type="match status" value="1"/>
</dbReference>
<keyword evidence="3" id="KW-0645">Protease</keyword>
<evidence type="ECO:0000256" key="7">
    <source>
        <dbReference type="ARBA" id="ARBA00023145"/>
    </source>
</evidence>
<keyword evidence="6 11" id="KW-0647">Proteasome</keyword>
<evidence type="ECO:0000256" key="10">
    <source>
        <dbReference type="PIRSR" id="PIRSR600243-1"/>
    </source>
</evidence>
<dbReference type="AlphaFoldDB" id="A0A922I3T6"/>
<comment type="subunit">
    <text evidence="11">Component of the proteasome complex.</text>
</comment>
<proteinExistence type="inferred from homology"/>
<dbReference type="GO" id="GO:0005737">
    <property type="term" value="C:cytoplasm"/>
    <property type="evidence" value="ECO:0007669"/>
    <property type="project" value="UniProtKB-SubCell"/>
</dbReference>
<comment type="function">
    <text evidence="11">Component of the proteasome, a multicatalytic proteinase complex which is characterized by its ability to cleave peptides with Arg, Phe, Tyr, Leu, and Glu adjacent to the leaving group at neutral or slightly basic pH. The proteasome has an ATP-dependent proteolytic activity.</text>
</comment>
<evidence type="ECO:0000256" key="2">
    <source>
        <dbReference type="ARBA" id="ARBA00022490"/>
    </source>
</evidence>
<evidence type="ECO:0000256" key="9">
    <source>
        <dbReference type="ARBA" id="ARBA00026071"/>
    </source>
</evidence>
<dbReference type="Proteomes" id="UP000790347">
    <property type="component" value="Unassembled WGS sequence"/>
</dbReference>
<reference evidence="12" key="1">
    <citation type="submission" date="2013-05" db="EMBL/GenBank/DDBJ databases">
        <authorList>
            <person name="Yim A.K.Y."/>
            <person name="Chan T.F."/>
            <person name="Ji K.M."/>
            <person name="Liu X.Y."/>
            <person name="Zhou J.W."/>
            <person name="Li R.Q."/>
            <person name="Yang K.Y."/>
            <person name="Li J."/>
            <person name="Li M."/>
            <person name="Law P.T.W."/>
            <person name="Wu Y.L."/>
            <person name="Cai Z.L."/>
            <person name="Qin H."/>
            <person name="Bao Y."/>
            <person name="Leung R.K.K."/>
            <person name="Ng P.K.S."/>
            <person name="Zou J."/>
            <person name="Zhong X.J."/>
            <person name="Ran P.X."/>
            <person name="Zhong N.S."/>
            <person name="Liu Z.G."/>
            <person name="Tsui S.K.W."/>
        </authorList>
    </citation>
    <scope>NUCLEOTIDE SEQUENCE</scope>
    <source>
        <strain evidence="12">Derf</strain>
        <tissue evidence="12">Whole organism</tissue>
    </source>
</reference>
<dbReference type="CDD" id="cd03761">
    <property type="entry name" value="proteasome_beta_type_5"/>
    <property type="match status" value="1"/>
</dbReference>
<evidence type="ECO:0000256" key="3">
    <source>
        <dbReference type="ARBA" id="ARBA00022670"/>
    </source>
</evidence>
<dbReference type="SUPFAM" id="SSF56235">
    <property type="entry name" value="N-terminal nucleophile aminohydrolases (Ntn hydrolases)"/>
    <property type="match status" value="1"/>
</dbReference>
<dbReference type="GO" id="GO:0051603">
    <property type="term" value="P:proteolysis involved in protein catabolic process"/>
    <property type="evidence" value="ECO:0007669"/>
    <property type="project" value="InterPro"/>
</dbReference>
<dbReference type="PANTHER" id="PTHR32194">
    <property type="entry name" value="METALLOPROTEASE TLDD"/>
    <property type="match status" value="1"/>
</dbReference>
<dbReference type="InterPro" id="IPR023333">
    <property type="entry name" value="Proteasome_suB-type"/>
</dbReference>
<evidence type="ECO:0000256" key="8">
    <source>
        <dbReference type="ARBA" id="ARBA00024953"/>
    </source>
</evidence>
<organism evidence="12 13">
    <name type="scientific">Dermatophagoides farinae</name>
    <name type="common">American house dust mite</name>
    <dbReference type="NCBI Taxonomy" id="6954"/>
    <lineage>
        <taxon>Eukaryota</taxon>
        <taxon>Metazoa</taxon>
        <taxon>Ecdysozoa</taxon>
        <taxon>Arthropoda</taxon>
        <taxon>Chelicerata</taxon>
        <taxon>Arachnida</taxon>
        <taxon>Acari</taxon>
        <taxon>Acariformes</taxon>
        <taxon>Sarcoptiformes</taxon>
        <taxon>Astigmata</taxon>
        <taxon>Psoroptidia</taxon>
        <taxon>Analgoidea</taxon>
        <taxon>Pyroglyphidae</taxon>
        <taxon>Dermatophagoidinae</taxon>
        <taxon>Dermatophagoides</taxon>
    </lineage>
</organism>
<dbReference type="GO" id="GO:0005634">
    <property type="term" value="C:nucleus"/>
    <property type="evidence" value="ECO:0007669"/>
    <property type="project" value="UniProtKB-SubCell"/>
</dbReference>
<dbReference type="InterPro" id="IPR000243">
    <property type="entry name" value="Pept_T1A_subB"/>
</dbReference>
<evidence type="ECO:0000313" key="12">
    <source>
        <dbReference type="EMBL" id="KAH9518117.1"/>
    </source>
</evidence>
<dbReference type="PANTHER" id="PTHR32194:SF3">
    <property type="entry name" value="PROTEASOME SUBUNIT BETA"/>
    <property type="match status" value="1"/>
</dbReference>